<organism evidence="1 2">
    <name type="scientific">Diversispora eburnea</name>
    <dbReference type="NCBI Taxonomy" id="1213867"/>
    <lineage>
        <taxon>Eukaryota</taxon>
        <taxon>Fungi</taxon>
        <taxon>Fungi incertae sedis</taxon>
        <taxon>Mucoromycota</taxon>
        <taxon>Glomeromycotina</taxon>
        <taxon>Glomeromycetes</taxon>
        <taxon>Diversisporales</taxon>
        <taxon>Diversisporaceae</taxon>
        <taxon>Diversispora</taxon>
    </lineage>
</organism>
<dbReference type="EMBL" id="CAJVPK010000615">
    <property type="protein sequence ID" value="CAG8532159.1"/>
    <property type="molecule type" value="Genomic_DNA"/>
</dbReference>
<evidence type="ECO:0000313" key="1">
    <source>
        <dbReference type="EMBL" id="CAG8532159.1"/>
    </source>
</evidence>
<evidence type="ECO:0000313" key="2">
    <source>
        <dbReference type="Proteomes" id="UP000789706"/>
    </source>
</evidence>
<comment type="caution">
    <text evidence="1">The sequence shown here is derived from an EMBL/GenBank/DDBJ whole genome shotgun (WGS) entry which is preliminary data.</text>
</comment>
<dbReference type="OrthoDB" id="5531344at2759"/>
<dbReference type="AlphaFoldDB" id="A0A9N9FFH7"/>
<accession>A0A9N9FFH7</accession>
<protein>
    <submittedName>
        <fullName evidence="1">3578_t:CDS:1</fullName>
    </submittedName>
</protein>
<keyword evidence="2" id="KW-1185">Reference proteome</keyword>
<gene>
    <name evidence="1" type="ORF">DEBURN_LOCUS6194</name>
</gene>
<dbReference type="GO" id="GO:0006777">
    <property type="term" value="P:Mo-molybdopterin cofactor biosynthetic process"/>
    <property type="evidence" value="ECO:0007669"/>
    <property type="project" value="InterPro"/>
</dbReference>
<dbReference type="Gene3D" id="3.90.1170.40">
    <property type="entry name" value="Molybdopterin biosynthesis MoaE subunit"/>
    <property type="match status" value="1"/>
</dbReference>
<reference evidence="1" key="1">
    <citation type="submission" date="2021-06" db="EMBL/GenBank/DDBJ databases">
        <authorList>
            <person name="Kallberg Y."/>
            <person name="Tangrot J."/>
            <person name="Rosling A."/>
        </authorList>
    </citation>
    <scope>NUCLEOTIDE SEQUENCE</scope>
    <source>
        <strain evidence="1">AZ414A</strain>
    </source>
</reference>
<sequence>MTEPKKDFVKLTTDVLVLQEIVDLVKDNGAGAITTFNKTVIKLDYESYIPMAEKVLLTSISETRSKWDLIKVAVYHRLGTVPVGENSVIIAISSVHREESLKAVEWLINQLKEKAPIWKKEIYSDGSVWKENKH</sequence>
<dbReference type="SUPFAM" id="SSF54690">
    <property type="entry name" value="Molybdopterin synthase subunit MoaE"/>
    <property type="match status" value="1"/>
</dbReference>
<proteinExistence type="predicted"/>
<dbReference type="InterPro" id="IPR036563">
    <property type="entry name" value="MoaE_sf"/>
</dbReference>
<name>A0A9N9FFH7_9GLOM</name>
<dbReference type="CDD" id="cd00756">
    <property type="entry name" value="MoaE"/>
    <property type="match status" value="1"/>
</dbReference>
<dbReference type="InterPro" id="IPR003448">
    <property type="entry name" value="Mopterin_biosynth_MoaE"/>
</dbReference>
<dbReference type="Pfam" id="PF02391">
    <property type="entry name" value="MoaE"/>
    <property type="match status" value="1"/>
</dbReference>
<dbReference type="PANTHER" id="PTHR23404">
    <property type="entry name" value="MOLYBDOPTERIN SYNTHASE RELATED"/>
    <property type="match status" value="1"/>
</dbReference>
<dbReference type="Proteomes" id="UP000789706">
    <property type="component" value="Unassembled WGS sequence"/>
</dbReference>